<feature type="transmembrane region" description="Helical" evidence="7">
    <location>
        <begin position="269"/>
        <end position="288"/>
    </location>
</feature>
<dbReference type="AlphaFoldDB" id="A0A1I3LH67"/>
<keyword evidence="3" id="KW-0813">Transport</keyword>
<feature type="transmembrane region" description="Helical" evidence="7">
    <location>
        <begin position="215"/>
        <end position="235"/>
    </location>
</feature>
<dbReference type="PANTHER" id="PTHR42751">
    <property type="entry name" value="SODIUM/HYDROGEN EXCHANGER FAMILY/TRKA DOMAIN PROTEIN"/>
    <property type="match status" value="1"/>
</dbReference>
<feature type="transmembrane region" description="Helical" evidence="7">
    <location>
        <begin position="294"/>
        <end position="319"/>
    </location>
</feature>
<gene>
    <name evidence="9" type="ORF">SAMN05518846_101316</name>
</gene>
<feature type="domain" description="Cation/H+ exchanger transmembrane" evidence="8">
    <location>
        <begin position="13"/>
        <end position="378"/>
    </location>
</feature>
<dbReference type="GO" id="GO:0015297">
    <property type="term" value="F:antiporter activity"/>
    <property type="evidence" value="ECO:0007669"/>
    <property type="project" value="InterPro"/>
</dbReference>
<dbReference type="RefSeq" id="WP_092266200.1">
    <property type="nucleotide sequence ID" value="NZ_CP176856.1"/>
</dbReference>
<evidence type="ECO:0000256" key="7">
    <source>
        <dbReference type="SAM" id="Phobius"/>
    </source>
</evidence>
<evidence type="ECO:0000313" key="9">
    <source>
        <dbReference type="EMBL" id="SFI84103.1"/>
    </source>
</evidence>
<evidence type="ECO:0000256" key="3">
    <source>
        <dbReference type="ARBA" id="ARBA00022448"/>
    </source>
</evidence>
<evidence type="ECO:0000256" key="5">
    <source>
        <dbReference type="ARBA" id="ARBA00022989"/>
    </source>
</evidence>
<feature type="transmembrane region" description="Helical" evidence="7">
    <location>
        <begin position="358"/>
        <end position="377"/>
    </location>
</feature>
<evidence type="ECO:0000256" key="4">
    <source>
        <dbReference type="ARBA" id="ARBA00022692"/>
    </source>
</evidence>
<feature type="transmembrane region" description="Helical" evidence="7">
    <location>
        <begin position="60"/>
        <end position="80"/>
    </location>
</feature>
<feature type="transmembrane region" description="Helical" evidence="7">
    <location>
        <begin position="92"/>
        <end position="115"/>
    </location>
</feature>
<evidence type="ECO:0000256" key="2">
    <source>
        <dbReference type="ARBA" id="ARBA00005551"/>
    </source>
</evidence>
<dbReference type="InterPro" id="IPR006153">
    <property type="entry name" value="Cation/H_exchanger_TM"/>
</dbReference>
<sequence length="409" mass="43749">MEHIVFEVGLALALIALAGFLSVKLKFSIVPFYILVGMVVGPHAPDIGLFDLRFIQSAPLIEFMGRVGVLFLLFYLGLEFSVGRLIKAGRSIAVGGTIYIVINFTLGLLFGWVAGFPLKEILIIAGITTISSSAIVAKVLVDLKRTANRETEMILGIIMFEDIFLAVYISIVSGLVLSGATSLMGVLSSALIALGYMLLLIIVGRKLVPFLNRALNIKSNEVFMITVFAALFLIAGFSETIHVAEAIGALLVGLILAETQHMKRIEHMILPFRDFFGAMFFFSFGLTIDPLSLGGAVWLSIGAVIVTIIGNVAAGMLAGKSAGLNAKASTNIGLTIVSRGEFSIIMANLGKAGALMEILQPFAALYVLILAILGPLLTKESKKIYGLLSKILPIDKTVPAKQTENNTNT</sequence>
<evidence type="ECO:0000259" key="8">
    <source>
        <dbReference type="Pfam" id="PF00999"/>
    </source>
</evidence>
<dbReference type="STRING" id="1884381.SAMN05518846_101316"/>
<evidence type="ECO:0000256" key="1">
    <source>
        <dbReference type="ARBA" id="ARBA00004141"/>
    </source>
</evidence>
<accession>A0A1I3LH67</accession>
<name>A0A1I3LH67_9BACL</name>
<protein>
    <submittedName>
        <fullName evidence="9">Potassium/proton antiporter membrane subunit, CPA2 family</fullName>
    </submittedName>
</protein>
<organism evidence="9 10">
    <name type="scientific">Brevibacillus centrosporus</name>
    <dbReference type="NCBI Taxonomy" id="54910"/>
    <lineage>
        <taxon>Bacteria</taxon>
        <taxon>Bacillati</taxon>
        <taxon>Bacillota</taxon>
        <taxon>Bacilli</taxon>
        <taxon>Bacillales</taxon>
        <taxon>Paenibacillaceae</taxon>
        <taxon>Brevibacillus</taxon>
    </lineage>
</organism>
<feature type="transmembrane region" description="Helical" evidence="7">
    <location>
        <begin position="12"/>
        <end position="40"/>
    </location>
</feature>
<comment type="similarity">
    <text evidence="2">Belongs to the monovalent cation:proton antiporter 2 (CPA2) transporter (TC 2.A.37) family.</text>
</comment>
<keyword evidence="10" id="KW-1185">Reference proteome</keyword>
<dbReference type="PANTHER" id="PTHR42751:SF4">
    <property type="entry name" value="K(+)_H(+) ANTIPORTER SUBUNIT KHTU"/>
    <property type="match status" value="1"/>
</dbReference>
<evidence type="ECO:0000313" key="10">
    <source>
        <dbReference type="Proteomes" id="UP000198915"/>
    </source>
</evidence>
<feature type="transmembrane region" description="Helical" evidence="7">
    <location>
        <begin position="153"/>
        <end position="177"/>
    </location>
</feature>
<dbReference type="EMBL" id="FORT01000001">
    <property type="protein sequence ID" value="SFI84103.1"/>
    <property type="molecule type" value="Genomic_DNA"/>
</dbReference>
<reference evidence="10" key="1">
    <citation type="submission" date="2016-10" db="EMBL/GenBank/DDBJ databases">
        <authorList>
            <person name="Varghese N."/>
            <person name="Submissions S."/>
        </authorList>
    </citation>
    <scope>NUCLEOTIDE SEQUENCE [LARGE SCALE GENOMIC DNA]</scope>
    <source>
        <strain evidence="10">OK042</strain>
    </source>
</reference>
<dbReference type="GO" id="GO:0016020">
    <property type="term" value="C:membrane"/>
    <property type="evidence" value="ECO:0007669"/>
    <property type="project" value="UniProtKB-SubCell"/>
</dbReference>
<proteinExistence type="inferred from homology"/>
<dbReference type="InterPro" id="IPR038770">
    <property type="entry name" value="Na+/solute_symporter_sf"/>
</dbReference>
<comment type="subcellular location">
    <subcellularLocation>
        <location evidence="1">Membrane</location>
        <topology evidence="1">Multi-pass membrane protein</topology>
    </subcellularLocation>
</comment>
<keyword evidence="6 7" id="KW-0472">Membrane</keyword>
<keyword evidence="4 7" id="KW-0812">Transmembrane</keyword>
<dbReference type="Gene3D" id="1.20.1530.20">
    <property type="match status" value="1"/>
</dbReference>
<dbReference type="GeneID" id="301129511"/>
<dbReference type="GO" id="GO:1902600">
    <property type="term" value="P:proton transmembrane transport"/>
    <property type="evidence" value="ECO:0007669"/>
    <property type="project" value="InterPro"/>
</dbReference>
<feature type="transmembrane region" description="Helical" evidence="7">
    <location>
        <begin position="183"/>
        <end position="203"/>
    </location>
</feature>
<evidence type="ECO:0000256" key="6">
    <source>
        <dbReference type="ARBA" id="ARBA00023136"/>
    </source>
</evidence>
<dbReference type="Pfam" id="PF00999">
    <property type="entry name" value="Na_H_Exchanger"/>
    <property type="match status" value="1"/>
</dbReference>
<keyword evidence="5 7" id="KW-1133">Transmembrane helix</keyword>
<feature type="transmembrane region" description="Helical" evidence="7">
    <location>
        <begin position="121"/>
        <end position="141"/>
    </location>
</feature>
<dbReference type="Proteomes" id="UP000198915">
    <property type="component" value="Unassembled WGS sequence"/>
</dbReference>